<dbReference type="InterPro" id="IPR013083">
    <property type="entry name" value="Znf_RING/FYVE/PHD"/>
</dbReference>
<dbReference type="InterPro" id="IPR019787">
    <property type="entry name" value="Znf_PHD-finger"/>
</dbReference>
<dbReference type="PANTHER" id="PTHR33304">
    <property type="match status" value="1"/>
</dbReference>
<feature type="region of interest" description="Disordered" evidence="7">
    <location>
        <begin position="615"/>
        <end position="650"/>
    </location>
</feature>
<keyword evidence="2 6" id="KW-0863">Zinc-finger</keyword>
<dbReference type="InterPro" id="IPR001965">
    <property type="entry name" value="Znf_PHD"/>
</dbReference>
<feature type="compositionally biased region" description="Basic and acidic residues" evidence="7">
    <location>
        <begin position="262"/>
        <end position="272"/>
    </location>
</feature>
<evidence type="ECO:0000256" key="3">
    <source>
        <dbReference type="ARBA" id="ARBA00022833"/>
    </source>
</evidence>
<evidence type="ECO:0000256" key="2">
    <source>
        <dbReference type="ARBA" id="ARBA00022771"/>
    </source>
</evidence>
<feature type="compositionally biased region" description="Polar residues" evidence="7">
    <location>
        <begin position="522"/>
        <end position="533"/>
    </location>
</feature>
<accession>A0AAQ3JQI0</accession>
<evidence type="ECO:0000256" key="5">
    <source>
        <dbReference type="ARBA" id="ARBA00023163"/>
    </source>
</evidence>
<feature type="region of interest" description="Disordered" evidence="7">
    <location>
        <begin position="89"/>
        <end position="115"/>
    </location>
</feature>
<sequence length="1543" mass="168699">MESNLEAGPSDNISFRKDDSGSFVSASVVKRRVHPKKKNANTKEASHSLSSSSSHDSSLENAESKETFRASGIDDLSDNVAVSSKVTLDALQDNNLLQEQTSSTGGTSDGSKTSDLHKKIASGIIDEKDNETCHMDNGSHSDEFKDSNNLIHDCARELDKKFVGPSPRSTESIIVKNDEKTVQNVVTNNSNEGEVEASQTESTDNGKLLLKNSTNSGFRDVRFCHSTNTTEDPDSSSNMSPKTQSPYPGSQRNSNLSQSSVDDDKSSIKEKLFVSGVAGEKDIAPGEVSKGDSEKSQPQLLSSRGPDECLGAENDNNSVFQANEEIKPSENNEQSDKPNSDSQMPQVPLQPNSECEDLAEIEDDVKVCDICGDAGKEELLAICSRCSDGAEHTYCMRIMLDKVPEGEWLCEECELKENAKQVRGKPDAQCEAIEVSPLGENCQNIESTSQNLPCVEKTDTRSDSKELVKSNSSKRIREDSEVTSVSIEKISETCGASSGTILPSKSPVLSHDNFSKPDTVKAKSTSLITSSGQLEGISEPGPRSQTSDIDTPKQARFGPTRGPLSKSVSFNNSKVPKVKQLLETIPKKQKYTRESNSSNTRNEGLFRTITKSASFRSESPGFSGNETICKTQSLNQPHPEDPQGMKQVKDRSIIDKKNSTSDRCSVSPAIPVTSLSSLKADSKVQQSDAVLKRTSDSSNLGDNGGPNDATTANEAKKQSSVSLLRNSGSTSLVRLCKNEDQKSFQQVPKAAELTHRDDKTKDHTFSSICKQAASAINRLPHCYKCNETGHLTQFCAVDTLRTTATKSSSDRSLRDNDSKAVKWKNAAEWLSWKYGTKKTSKLTDQPEEVSLSNAVVNSELTSKGSASSSLGSRNVPSVESSADVQDTSKVTNAIHVKKKVEEWKKLTFLPKKETCPDFSDDLDMKSIIQKSPSIPMLPLRASVMPEIGYIWQGTFEVLSTAKPPAHFDGFQAHLSTYVSPKALEVAKQFPCKFQLEEVPRLSSWPSQFHDNSPKEDNIALFFFAKDIESYENCYRKLLENMLQNDLALIGNIDAVELLIFASNLLPENSQRWNNFYYLWGVFRGRKKNSLGNLAGPEKNPSVSNLNIEPTAQDLATPIVSGLCRPFCISDGNNEDLSMPGRLPEANASQLSTCSDLQDIPSLRNENGVFKREEPPLLEKTLHQAVVDDNVKRNRVSCSLPGAFSTMSNLASVSFPKLHIDIEQLPSEMENDITSLDKRSSDSGSRKGPENDVHVFSTRVSNCEDCTSAALLNYWQGNDVNVQEIKKKDVLLASEPVLDNQSSENVMRVNLSRESVSNWKRAKLSSVVTIKTSSGHLLPPTADTMLCTDESSCTSLSDEKEHKKVSLDNGGSADCRSRDETLSSRLFSKMESIPSGLINGGMDYEAVSEGSKNAERYFFPIDPGPTTSKKADNLVYVLSSDDEDSPESNTPDLELALGGKRRTRKQDILPLSSPNVGEKRKRDMLSTPAVDDGDDTPASLSLSLGFPASKKTQTAKSNSETEQLLPDKPCINTSLLLFGHYTDT</sequence>
<evidence type="ECO:0000259" key="8">
    <source>
        <dbReference type="PROSITE" id="PS50016"/>
    </source>
</evidence>
<gene>
    <name evidence="10" type="ORF">Cni_G01426</name>
</gene>
<dbReference type="Pfam" id="PF00628">
    <property type="entry name" value="PHD"/>
    <property type="match status" value="1"/>
</dbReference>
<dbReference type="GO" id="GO:0003676">
    <property type="term" value="F:nucleic acid binding"/>
    <property type="evidence" value="ECO:0007669"/>
    <property type="project" value="InterPro"/>
</dbReference>
<dbReference type="SUPFAM" id="SSF57903">
    <property type="entry name" value="FYVE/PHD zinc finger"/>
    <property type="match status" value="1"/>
</dbReference>
<feature type="region of interest" description="Disordered" evidence="7">
    <location>
        <begin position="498"/>
        <end position="570"/>
    </location>
</feature>
<organism evidence="10 11">
    <name type="scientific">Canna indica</name>
    <name type="common">Indian-shot</name>
    <dbReference type="NCBI Taxonomy" id="4628"/>
    <lineage>
        <taxon>Eukaryota</taxon>
        <taxon>Viridiplantae</taxon>
        <taxon>Streptophyta</taxon>
        <taxon>Embryophyta</taxon>
        <taxon>Tracheophyta</taxon>
        <taxon>Spermatophyta</taxon>
        <taxon>Magnoliopsida</taxon>
        <taxon>Liliopsida</taxon>
        <taxon>Zingiberales</taxon>
        <taxon>Cannaceae</taxon>
        <taxon>Canna</taxon>
    </lineage>
</organism>
<feature type="compositionally biased region" description="Polar residues" evidence="7">
    <location>
        <begin position="225"/>
        <end position="260"/>
    </location>
</feature>
<feature type="domain" description="PHD-type" evidence="8">
    <location>
        <begin position="365"/>
        <end position="416"/>
    </location>
</feature>
<keyword evidence="4" id="KW-0805">Transcription regulation</keyword>
<feature type="compositionally biased region" description="Low complexity" evidence="7">
    <location>
        <begin position="101"/>
        <end position="111"/>
    </location>
</feature>
<reference evidence="10 11" key="1">
    <citation type="submission" date="2023-10" db="EMBL/GenBank/DDBJ databases">
        <title>Chromosome-scale genome assembly provides insights into flower coloration mechanisms of Canna indica.</title>
        <authorList>
            <person name="Li C."/>
        </authorList>
    </citation>
    <scope>NUCLEOTIDE SEQUENCE [LARGE SCALE GENOMIC DNA]</scope>
    <source>
        <tissue evidence="10">Flower</tissue>
    </source>
</reference>
<feature type="compositionally biased region" description="Polar residues" evidence="7">
    <location>
        <begin position="1509"/>
        <end position="1521"/>
    </location>
</feature>
<dbReference type="GO" id="GO:0034244">
    <property type="term" value="P:negative regulation of transcription elongation by RNA polymerase II"/>
    <property type="evidence" value="ECO:0007669"/>
    <property type="project" value="InterPro"/>
</dbReference>
<proteinExistence type="predicted"/>
<dbReference type="PROSITE" id="PS50158">
    <property type="entry name" value="ZF_CCHC"/>
    <property type="match status" value="1"/>
</dbReference>
<evidence type="ECO:0000256" key="6">
    <source>
        <dbReference type="PROSITE-ProRule" id="PRU00047"/>
    </source>
</evidence>
<feature type="region of interest" description="Disordered" evidence="7">
    <location>
        <begin position="26"/>
        <end position="74"/>
    </location>
</feature>
<feature type="region of interest" description="Disordered" evidence="7">
    <location>
        <begin position="326"/>
        <end position="351"/>
    </location>
</feature>
<feature type="compositionally biased region" description="Polar residues" evidence="7">
    <location>
        <begin position="186"/>
        <end position="217"/>
    </location>
</feature>
<feature type="region of interest" description="Disordered" evidence="7">
    <location>
        <begin position="1459"/>
        <end position="1524"/>
    </location>
</feature>
<feature type="domain" description="CCHC-type" evidence="9">
    <location>
        <begin position="782"/>
        <end position="795"/>
    </location>
</feature>
<evidence type="ECO:0000259" key="9">
    <source>
        <dbReference type="PROSITE" id="PS50158"/>
    </source>
</evidence>
<dbReference type="InterPro" id="IPR011011">
    <property type="entry name" value="Znf_FYVE_PHD"/>
</dbReference>
<keyword evidence="1" id="KW-0479">Metal-binding</keyword>
<dbReference type="Pfam" id="PF23121">
    <property type="entry name" value="SPOC_AIPP2"/>
    <property type="match status" value="1"/>
</dbReference>
<dbReference type="GO" id="GO:0008270">
    <property type="term" value="F:zinc ion binding"/>
    <property type="evidence" value="ECO:0007669"/>
    <property type="project" value="UniProtKB-KW"/>
</dbReference>
<feature type="compositionally biased region" description="Basic residues" evidence="7">
    <location>
        <begin position="29"/>
        <end position="40"/>
    </location>
</feature>
<evidence type="ECO:0008006" key="12">
    <source>
        <dbReference type="Google" id="ProtNLM"/>
    </source>
</evidence>
<feature type="compositionally biased region" description="Polar residues" evidence="7">
    <location>
        <begin position="679"/>
        <end position="688"/>
    </location>
</feature>
<feature type="compositionally biased region" description="Low complexity" evidence="7">
    <location>
        <begin position="862"/>
        <end position="872"/>
    </location>
</feature>
<feature type="compositionally biased region" description="Polar residues" evidence="7">
    <location>
        <begin position="615"/>
        <end position="636"/>
    </location>
</feature>
<keyword evidence="5" id="KW-0804">Transcription</keyword>
<feature type="compositionally biased region" description="Low complexity" evidence="7">
    <location>
        <begin position="47"/>
        <end position="56"/>
    </location>
</feature>
<protein>
    <recommendedName>
        <fullName evidence="12">PHD-type domain-containing protein</fullName>
    </recommendedName>
</protein>
<dbReference type="GO" id="GO:0140566">
    <property type="term" value="F:histone reader activity"/>
    <property type="evidence" value="ECO:0007669"/>
    <property type="project" value="InterPro"/>
</dbReference>
<dbReference type="InterPro" id="IPR056280">
    <property type="entry name" value="AIPP2-like_SPOC"/>
</dbReference>
<evidence type="ECO:0000256" key="7">
    <source>
        <dbReference type="SAM" id="MobiDB-lite"/>
    </source>
</evidence>
<dbReference type="PROSITE" id="PS50016">
    <property type="entry name" value="ZF_PHD_2"/>
    <property type="match status" value="1"/>
</dbReference>
<feature type="compositionally biased region" description="Basic and acidic residues" evidence="7">
    <location>
        <begin position="326"/>
        <end position="339"/>
    </location>
</feature>
<feature type="region of interest" description="Disordered" evidence="7">
    <location>
        <begin position="1228"/>
        <end position="1251"/>
    </location>
</feature>
<feature type="region of interest" description="Disordered" evidence="7">
    <location>
        <begin position="461"/>
        <end position="482"/>
    </location>
</feature>
<dbReference type="InterPro" id="IPR001878">
    <property type="entry name" value="Znf_CCHC"/>
</dbReference>
<evidence type="ECO:0000256" key="4">
    <source>
        <dbReference type="ARBA" id="ARBA00023015"/>
    </source>
</evidence>
<dbReference type="Gene3D" id="3.30.40.10">
    <property type="entry name" value="Zinc/RING finger domain, C3HC4 (zinc finger)"/>
    <property type="match status" value="1"/>
</dbReference>
<feature type="compositionally biased region" description="Polar residues" evidence="7">
    <location>
        <begin position="89"/>
        <end position="100"/>
    </location>
</feature>
<feature type="compositionally biased region" description="Basic and acidic residues" evidence="7">
    <location>
        <begin position="1234"/>
        <end position="1251"/>
    </location>
</feature>
<evidence type="ECO:0000313" key="10">
    <source>
        <dbReference type="EMBL" id="WOK92735.1"/>
    </source>
</evidence>
<evidence type="ECO:0000313" key="11">
    <source>
        <dbReference type="Proteomes" id="UP001327560"/>
    </source>
</evidence>
<name>A0AAQ3JQI0_9LILI</name>
<dbReference type="EMBL" id="CP136890">
    <property type="protein sequence ID" value="WOK92735.1"/>
    <property type="molecule type" value="Genomic_DNA"/>
</dbReference>
<keyword evidence="3" id="KW-0862">Zinc</keyword>
<keyword evidence="11" id="KW-1185">Reference proteome</keyword>
<evidence type="ECO:0000256" key="1">
    <source>
        <dbReference type="ARBA" id="ARBA00022723"/>
    </source>
</evidence>
<dbReference type="SMART" id="SM00249">
    <property type="entry name" value="PHD"/>
    <property type="match status" value="1"/>
</dbReference>
<feature type="compositionally biased region" description="Polar residues" evidence="7">
    <location>
        <begin position="708"/>
        <end position="723"/>
    </location>
</feature>
<dbReference type="InterPro" id="IPR049914">
    <property type="entry name" value="PHD1-3/5-6"/>
</dbReference>
<feature type="region of interest" description="Disordered" evidence="7">
    <location>
        <begin position="679"/>
        <end position="723"/>
    </location>
</feature>
<feature type="compositionally biased region" description="Basic and acidic residues" evidence="7">
    <location>
        <begin position="638"/>
        <end position="650"/>
    </location>
</feature>
<dbReference type="PANTHER" id="PTHR33304:SF61">
    <property type="entry name" value="RING_FYVE_PHD ZINC FINGER SUPERFAMILY PROTEIN"/>
    <property type="match status" value="1"/>
</dbReference>
<feature type="region of interest" description="Disordered" evidence="7">
    <location>
        <begin position="862"/>
        <end position="886"/>
    </location>
</feature>
<feature type="region of interest" description="Disordered" evidence="7">
    <location>
        <begin position="186"/>
        <end position="314"/>
    </location>
</feature>
<feature type="compositionally biased region" description="Basic and acidic residues" evidence="7">
    <location>
        <begin position="279"/>
        <end position="295"/>
    </location>
</feature>
<dbReference type="Proteomes" id="UP001327560">
    <property type="component" value="Chromosome 1"/>
</dbReference>
<feature type="compositionally biased region" description="Polar residues" evidence="7">
    <location>
        <begin position="874"/>
        <end position="886"/>
    </location>
</feature>
<feature type="compositionally biased region" description="Polar residues" evidence="7">
    <location>
        <begin position="340"/>
        <end position="351"/>
    </location>
</feature>